<dbReference type="STRING" id="198092.SAMN02745194_03146"/>
<dbReference type="Proteomes" id="UP000184387">
    <property type="component" value="Unassembled WGS sequence"/>
</dbReference>
<reference evidence="1 2" key="1">
    <citation type="submission" date="2016-11" db="EMBL/GenBank/DDBJ databases">
        <authorList>
            <person name="Jaros S."/>
            <person name="Januszkiewicz K."/>
            <person name="Wedrychowicz H."/>
        </authorList>
    </citation>
    <scope>NUCLEOTIDE SEQUENCE [LARGE SCALE GENOMIC DNA]</scope>
    <source>
        <strain evidence="1 2">DSM 14916</strain>
    </source>
</reference>
<name>A0A1M6LE66_9PROT</name>
<accession>A0A1M6LE66</accession>
<organism evidence="1 2">
    <name type="scientific">Muricoccus roseus</name>
    <dbReference type="NCBI Taxonomy" id="198092"/>
    <lineage>
        <taxon>Bacteria</taxon>
        <taxon>Pseudomonadati</taxon>
        <taxon>Pseudomonadota</taxon>
        <taxon>Alphaproteobacteria</taxon>
        <taxon>Acetobacterales</taxon>
        <taxon>Roseomonadaceae</taxon>
        <taxon>Muricoccus</taxon>
    </lineage>
</organism>
<dbReference type="AlphaFoldDB" id="A0A1M6LE66"/>
<dbReference type="EMBL" id="FQZF01000018">
    <property type="protein sequence ID" value="SHJ69510.1"/>
    <property type="molecule type" value="Genomic_DNA"/>
</dbReference>
<protein>
    <submittedName>
        <fullName evidence="1">Uncharacterized protein</fullName>
    </submittedName>
</protein>
<proteinExistence type="predicted"/>
<evidence type="ECO:0000313" key="1">
    <source>
        <dbReference type="EMBL" id="SHJ69510.1"/>
    </source>
</evidence>
<sequence>MATYALIATQSLSLPQADGSILEFEAGEVVNVILWNPADEFHPDEGLTLVEIASTTRVIDRQLVE</sequence>
<gene>
    <name evidence="1" type="ORF">SAMN02745194_03146</name>
</gene>
<evidence type="ECO:0000313" key="2">
    <source>
        <dbReference type="Proteomes" id="UP000184387"/>
    </source>
</evidence>
<dbReference type="RefSeq" id="WP_073136374.1">
    <property type="nucleotide sequence ID" value="NZ_FQZF01000018.1"/>
</dbReference>
<keyword evidence="2" id="KW-1185">Reference proteome</keyword>